<evidence type="ECO:0000313" key="3">
    <source>
        <dbReference type="Proteomes" id="UP001196413"/>
    </source>
</evidence>
<feature type="signal peptide" evidence="1">
    <location>
        <begin position="1"/>
        <end position="22"/>
    </location>
</feature>
<keyword evidence="1" id="KW-0732">Signal</keyword>
<dbReference type="AlphaFoldDB" id="A0AAD5MMZ1"/>
<accession>A0AAD5MMZ1</accession>
<dbReference type="EMBL" id="JAHQIW010003451">
    <property type="protein sequence ID" value="KAJ1358743.1"/>
    <property type="molecule type" value="Genomic_DNA"/>
</dbReference>
<evidence type="ECO:0000256" key="1">
    <source>
        <dbReference type="SAM" id="SignalP"/>
    </source>
</evidence>
<proteinExistence type="predicted"/>
<organism evidence="2 3">
    <name type="scientific">Parelaphostrongylus tenuis</name>
    <name type="common">Meningeal worm</name>
    <dbReference type="NCBI Taxonomy" id="148309"/>
    <lineage>
        <taxon>Eukaryota</taxon>
        <taxon>Metazoa</taxon>
        <taxon>Ecdysozoa</taxon>
        <taxon>Nematoda</taxon>
        <taxon>Chromadorea</taxon>
        <taxon>Rhabditida</taxon>
        <taxon>Rhabditina</taxon>
        <taxon>Rhabditomorpha</taxon>
        <taxon>Strongyloidea</taxon>
        <taxon>Metastrongylidae</taxon>
        <taxon>Parelaphostrongylus</taxon>
    </lineage>
</organism>
<feature type="chain" id="PRO_5042243893" evidence="1">
    <location>
        <begin position="23"/>
        <end position="204"/>
    </location>
</feature>
<evidence type="ECO:0000313" key="2">
    <source>
        <dbReference type="EMBL" id="KAJ1358743.1"/>
    </source>
</evidence>
<protein>
    <submittedName>
        <fullName evidence="2">Uncharacterized protein</fullName>
    </submittedName>
</protein>
<sequence>MTRRPANPSAISLLATFSAVLGCGVMPARQVGIRTFTVTGFTLPVAMVYSTEPTIQAQVFDVLESQARSALLPDAVLSAILGQHEVTITYEPLQCQGVILNMMIDKMMMNERKCIIIDNTVTGICTTMERMVGGVMCENKDTKKIELIPSNHTSILGTLSTTNIIMTNWSKAMWQNIVSRAIRMLALGPLGSHFFSASVSVGGN</sequence>
<name>A0AAD5MMZ1_PARTN</name>
<gene>
    <name evidence="2" type="ORF">KIN20_017243</name>
</gene>
<keyword evidence="3" id="KW-1185">Reference proteome</keyword>
<comment type="caution">
    <text evidence="2">The sequence shown here is derived from an EMBL/GenBank/DDBJ whole genome shotgun (WGS) entry which is preliminary data.</text>
</comment>
<dbReference type="Proteomes" id="UP001196413">
    <property type="component" value="Unassembled WGS sequence"/>
</dbReference>
<reference evidence="2" key="1">
    <citation type="submission" date="2021-06" db="EMBL/GenBank/DDBJ databases">
        <title>Parelaphostrongylus tenuis whole genome reference sequence.</title>
        <authorList>
            <person name="Garwood T.J."/>
            <person name="Larsen P.A."/>
            <person name="Fountain-Jones N.M."/>
            <person name="Garbe J.R."/>
            <person name="Macchietto M.G."/>
            <person name="Kania S.A."/>
            <person name="Gerhold R.W."/>
            <person name="Richards J.E."/>
            <person name="Wolf T.M."/>
        </authorList>
    </citation>
    <scope>NUCLEOTIDE SEQUENCE</scope>
    <source>
        <strain evidence="2">MNPRO001-30</strain>
        <tissue evidence="2">Meninges</tissue>
    </source>
</reference>
<dbReference type="PROSITE" id="PS51257">
    <property type="entry name" value="PROKAR_LIPOPROTEIN"/>
    <property type="match status" value="1"/>
</dbReference>